<dbReference type="GO" id="GO:0043165">
    <property type="term" value="P:Gram-negative-bacterium-type cell outer membrane assembly"/>
    <property type="evidence" value="ECO:0007669"/>
    <property type="project" value="UniProtKB-UniRule"/>
</dbReference>
<name>A0A316GHW8_9RHOB</name>
<gene>
    <name evidence="1" type="primary">lptD</name>
    <name evidence="3" type="ORF">C7455_10476</name>
</gene>
<feature type="signal peptide" evidence="1">
    <location>
        <begin position="1"/>
        <end position="24"/>
    </location>
</feature>
<evidence type="ECO:0000313" key="3">
    <source>
        <dbReference type="EMBL" id="PWK60440.1"/>
    </source>
</evidence>
<dbReference type="OrthoDB" id="9760225at2"/>
<dbReference type="Pfam" id="PF04453">
    <property type="entry name" value="LptD"/>
    <property type="match status" value="1"/>
</dbReference>
<feature type="domain" description="LptD C-terminal" evidence="2">
    <location>
        <begin position="279"/>
        <end position="640"/>
    </location>
</feature>
<protein>
    <recommendedName>
        <fullName evidence="1">LPS-assembly protein LptD</fullName>
    </recommendedName>
</protein>
<dbReference type="InterPro" id="IPR007543">
    <property type="entry name" value="LptD_C"/>
</dbReference>
<comment type="similarity">
    <text evidence="1">Belongs to the LptD family.</text>
</comment>
<keyword evidence="1" id="KW-0732">Signal</keyword>
<comment type="caution">
    <text evidence="3">The sequence shown here is derived from an EMBL/GenBank/DDBJ whole genome shotgun (WGS) entry which is preliminary data.</text>
</comment>
<dbReference type="PANTHER" id="PTHR30189:SF1">
    <property type="entry name" value="LPS-ASSEMBLY PROTEIN LPTD"/>
    <property type="match status" value="1"/>
</dbReference>
<comment type="subunit">
    <text evidence="1">Component of the lipopolysaccharide transport and assembly complex.</text>
</comment>
<dbReference type="Proteomes" id="UP000245708">
    <property type="component" value="Unassembled WGS sequence"/>
</dbReference>
<dbReference type="InterPro" id="IPR050218">
    <property type="entry name" value="LptD"/>
</dbReference>
<dbReference type="HAMAP" id="MF_01411">
    <property type="entry name" value="LPS_assembly_LptD"/>
    <property type="match status" value="1"/>
</dbReference>
<evidence type="ECO:0000259" key="2">
    <source>
        <dbReference type="Pfam" id="PF04453"/>
    </source>
</evidence>
<dbReference type="GO" id="GO:0015920">
    <property type="term" value="P:lipopolysaccharide transport"/>
    <property type="evidence" value="ECO:0007669"/>
    <property type="project" value="InterPro"/>
</dbReference>
<comment type="subcellular location">
    <subcellularLocation>
        <location evidence="1">Cell outer membrane</location>
    </subcellularLocation>
</comment>
<sequence length="715" mass="78621" precursor="true">MRPAARHLAATALAALILALPARAQDATTPPATLIADSIRFTQADQVIRAEGGVEIFFQGARLRAAAVIYDGATDRVQVTGPITLTEQTGRSVIFADFAELSADLQDGVLRSARLVLDRQLQIAATEIERSDGRYTQMYQGVASSCEVCFDNPVPLWEIRARRVVHDRLERQIYFDDASFRVMGLPVAYLPRLRVPDPTLERANGVLTPSLRANDDTGTHLRLPYFITLGPSADVTLTPWIGVGETRTVELRYRQAFSTGTIQVDGAITDDDLTDADLRGYLFARGQFALPREFTLDFGIQGASDRGYLTTYGFTAPDILESYLRVSRASRDEYLGFGATLYSSQREGDDNEILPNRVLHGEYTRRFVPGGLGGIATMGLEGLSYYRQSDVDGPDGRDVARLSGFVDWRRDAVLPGGVLLAFEGALYADIYNTRQGAALSGTETRIAPFLGVELRYPLARTTASGVTHLLEPVAQLVWSDVSGGAVPNEDSLIVEFDEANLFALDRFPGEDRREAGLRANLGLGYTRTDPLGWSLGVTAGIVLFQEDLAQYTPGSGLDGIQSDFLLAAHFTQGDRWRVINRALFDSSFSFTSNELSLGWRGDRHVMETSYTWLQADPAEGRPLDMGEWAFDAEYEIERGWVAAADWRYDFVESAPTRAGLALGYSNECVDMEFSVARRYTTSTTVAPATEFGLTVSLNGFGAQRSSRTHSRSCLR</sequence>
<comment type="function">
    <text evidence="1">Involved in the assembly of lipopolysaccharide (LPS) at the surface of the outer membrane.</text>
</comment>
<dbReference type="RefSeq" id="WP_109667697.1">
    <property type="nucleotide sequence ID" value="NZ_QGGW01000004.1"/>
</dbReference>
<evidence type="ECO:0000256" key="1">
    <source>
        <dbReference type="HAMAP-Rule" id="MF_01411"/>
    </source>
</evidence>
<dbReference type="GO" id="GO:1990351">
    <property type="term" value="C:transporter complex"/>
    <property type="evidence" value="ECO:0007669"/>
    <property type="project" value="TreeGrafter"/>
</dbReference>
<comment type="caution">
    <text evidence="1">Lacks conserved residue(s) required for the propagation of feature annotation.</text>
</comment>
<accession>A0A316GHW8</accession>
<organism evidence="3 4">
    <name type="scientific">Roseicyclus mahoneyensis</name>
    <dbReference type="NCBI Taxonomy" id="164332"/>
    <lineage>
        <taxon>Bacteria</taxon>
        <taxon>Pseudomonadati</taxon>
        <taxon>Pseudomonadota</taxon>
        <taxon>Alphaproteobacteria</taxon>
        <taxon>Rhodobacterales</taxon>
        <taxon>Roseobacteraceae</taxon>
        <taxon>Roseicyclus</taxon>
    </lineage>
</organism>
<keyword evidence="1" id="KW-0998">Cell outer membrane</keyword>
<proteinExistence type="inferred from homology"/>
<dbReference type="InterPro" id="IPR020889">
    <property type="entry name" value="LipoPS_assembly_LptD"/>
</dbReference>
<dbReference type="GO" id="GO:0009279">
    <property type="term" value="C:cell outer membrane"/>
    <property type="evidence" value="ECO:0007669"/>
    <property type="project" value="UniProtKB-SubCell"/>
</dbReference>
<feature type="chain" id="PRO_5016472568" description="LPS-assembly protein LptD" evidence="1">
    <location>
        <begin position="25"/>
        <end position="715"/>
    </location>
</feature>
<keyword evidence="4" id="KW-1185">Reference proteome</keyword>
<dbReference type="EMBL" id="QGGW01000004">
    <property type="protein sequence ID" value="PWK60440.1"/>
    <property type="molecule type" value="Genomic_DNA"/>
</dbReference>
<dbReference type="PANTHER" id="PTHR30189">
    <property type="entry name" value="LPS-ASSEMBLY PROTEIN"/>
    <property type="match status" value="1"/>
</dbReference>
<evidence type="ECO:0000313" key="4">
    <source>
        <dbReference type="Proteomes" id="UP000245708"/>
    </source>
</evidence>
<reference evidence="3 4" key="1">
    <citation type="submission" date="2018-05" db="EMBL/GenBank/DDBJ databases">
        <title>Genomic Encyclopedia of Type Strains, Phase IV (KMG-IV): sequencing the most valuable type-strain genomes for metagenomic binning, comparative biology and taxonomic classification.</title>
        <authorList>
            <person name="Goeker M."/>
        </authorList>
    </citation>
    <scope>NUCLEOTIDE SEQUENCE [LARGE SCALE GENOMIC DNA]</scope>
    <source>
        <strain evidence="3 4">DSM 16097</strain>
    </source>
</reference>
<keyword evidence="1" id="KW-0472">Membrane</keyword>
<dbReference type="AlphaFoldDB" id="A0A316GHW8"/>